<sequence length="314" mass="34916">MKLQELVNLCENQANIIISGHINPDGDCIGACYALAAILHKKGIHAKIAMEDIPDTFNYLVEGRLYVEEDQIKRSDVFIALDCGDKERLGPHVPLFDQASITINVDHHISNNHFADYNHVVEASSTCEIIFEMLEDTSLLDKPICEALYTGIAYDTGAFKHCNTTRRTYEIAGTLIDYGVNFNEIINRLYYYKSYKSFKVLGLAIANAKMYLDNVILLTSLSLEDLKRYDCEKKDTDGVVQMLNEVMESSCAVFIVQVSQDTFKVSLRSSSGIDVCKVAQVFGGGGHTKASGCTITGTIEQVKEQIIEAITEQL</sequence>
<dbReference type="RefSeq" id="WP_212698489.1">
    <property type="nucleotide sequence ID" value="NZ_CP058649.1"/>
</dbReference>
<dbReference type="GO" id="GO:0003676">
    <property type="term" value="F:nucleic acid binding"/>
    <property type="evidence" value="ECO:0007669"/>
    <property type="project" value="InterPro"/>
</dbReference>
<dbReference type="PANTHER" id="PTHR47618">
    <property type="entry name" value="BIFUNCTIONAL OLIGORIBONUCLEASE AND PAP PHOSPHATASE NRNA"/>
    <property type="match status" value="1"/>
</dbReference>
<organism evidence="3 4">
    <name type="scientific">Vallitalea pronyensis</name>
    <dbReference type="NCBI Taxonomy" id="1348613"/>
    <lineage>
        <taxon>Bacteria</taxon>
        <taxon>Bacillati</taxon>
        <taxon>Bacillota</taxon>
        <taxon>Clostridia</taxon>
        <taxon>Lachnospirales</taxon>
        <taxon>Vallitaleaceae</taxon>
        <taxon>Vallitalea</taxon>
    </lineage>
</organism>
<dbReference type="KEGG" id="vpy:HZI73_12135"/>
<dbReference type="Gene3D" id="3.90.1640.10">
    <property type="entry name" value="inorganic pyrophosphatase (n-terminal core)"/>
    <property type="match status" value="1"/>
</dbReference>
<evidence type="ECO:0000259" key="1">
    <source>
        <dbReference type="Pfam" id="PF01368"/>
    </source>
</evidence>
<dbReference type="EMBL" id="CP058649">
    <property type="protein sequence ID" value="QUI22993.1"/>
    <property type="molecule type" value="Genomic_DNA"/>
</dbReference>
<evidence type="ECO:0000313" key="4">
    <source>
        <dbReference type="Proteomes" id="UP000683246"/>
    </source>
</evidence>
<dbReference type="InterPro" id="IPR003156">
    <property type="entry name" value="DHHA1_dom"/>
</dbReference>
<feature type="domain" description="DDH" evidence="1">
    <location>
        <begin position="15"/>
        <end position="152"/>
    </location>
</feature>
<dbReference type="SUPFAM" id="SSF64182">
    <property type="entry name" value="DHH phosphoesterases"/>
    <property type="match status" value="1"/>
</dbReference>
<dbReference type="Gene3D" id="3.10.310.30">
    <property type="match status" value="1"/>
</dbReference>
<dbReference type="PANTHER" id="PTHR47618:SF1">
    <property type="entry name" value="BIFUNCTIONAL OLIGORIBONUCLEASE AND PAP PHOSPHATASE NRNA"/>
    <property type="match status" value="1"/>
</dbReference>
<evidence type="ECO:0000313" key="3">
    <source>
        <dbReference type="EMBL" id="QUI22993.1"/>
    </source>
</evidence>
<dbReference type="InterPro" id="IPR051319">
    <property type="entry name" value="Oligoribo/pAp-PDE_c-di-AMP_PDE"/>
</dbReference>
<accession>A0A8J8SH49</accession>
<protein>
    <submittedName>
        <fullName evidence="3">Bifunctional oligoribonuclease/PAP phosphatase NrnA</fullName>
    </submittedName>
</protein>
<dbReference type="InterPro" id="IPR038763">
    <property type="entry name" value="DHH_sf"/>
</dbReference>
<dbReference type="Proteomes" id="UP000683246">
    <property type="component" value="Chromosome"/>
</dbReference>
<dbReference type="AlphaFoldDB" id="A0A8J8SH49"/>
<reference evidence="3" key="1">
    <citation type="submission" date="2020-07" db="EMBL/GenBank/DDBJ databases">
        <title>Vallitalea pronyensis genome.</title>
        <authorList>
            <person name="Postec A."/>
        </authorList>
    </citation>
    <scope>NUCLEOTIDE SEQUENCE</scope>
    <source>
        <strain evidence="3">FatNI3</strain>
    </source>
</reference>
<proteinExistence type="predicted"/>
<dbReference type="Pfam" id="PF02272">
    <property type="entry name" value="DHHA1"/>
    <property type="match status" value="1"/>
</dbReference>
<dbReference type="Pfam" id="PF01368">
    <property type="entry name" value="DHH"/>
    <property type="match status" value="1"/>
</dbReference>
<gene>
    <name evidence="3" type="ORF">HZI73_12135</name>
</gene>
<name>A0A8J8SH49_9FIRM</name>
<keyword evidence="4" id="KW-1185">Reference proteome</keyword>
<feature type="domain" description="DHHA1" evidence="2">
    <location>
        <begin position="228"/>
        <end position="313"/>
    </location>
</feature>
<dbReference type="InterPro" id="IPR001667">
    <property type="entry name" value="DDH_dom"/>
</dbReference>
<evidence type="ECO:0000259" key="2">
    <source>
        <dbReference type="Pfam" id="PF02272"/>
    </source>
</evidence>